<dbReference type="SUPFAM" id="SSF82185">
    <property type="entry name" value="Histone H3 K4-specific methyltransferase SET7/9 N-terminal domain"/>
    <property type="match status" value="1"/>
</dbReference>
<sequence length="106" mass="11756">MNEYDGELTTWRPDGMKVVQTYKNGVANGWQKNYNSQGALMGEIMMKNGRATGEFRAYDSRGNIVQEGTHEDNVVSTVKGMSSPRPEPNEVSPNDNGGIMIKEVNE</sequence>
<organism evidence="2 3">
    <name type="scientific">Sutterella wadsworthensis 2_1_59BFAA</name>
    <dbReference type="NCBI Taxonomy" id="742823"/>
    <lineage>
        <taxon>Bacteria</taxon>
        <taxon>Pseudomonadati</taxon>
        <taxon>Pseudomonadota</taxon>
        <taxon>Betaproteobacteria</taxon>
        <taxon>Burkholderiales</taxon>
        <taxon>Sutterellaceae</taxon>
        <taxon>Sutterella</taxon>
    </lineage>
</organism>
<evidence type="ECO:0008006" key="4">
    <source>
        <dbReference type="Google" id="ProtNLM"/>
    </source>
</evidence>
<dbReference type="Gene3D" id="2.20.110.10">
    <property type="entry name" value="Histone H3 K4-specific methyltransferase SET7/9 N-terminal domain"/>
    <property type="match status" value="1"/>
</dbReference>
<reference evidence="2 3" key="1">
    <citation type="submission" date="2012-05" db="EMBL/GenBank/DDBJ databases">
        <title>The Genome Sequence of Sutterella wadsworthensis 2_1_59BFAA.</title>
        <authorList>
            <consortium name="The Broad Institute Genome Sequencing Platform"/>
            <person name="Earl A."/>
            <person name="Ward D."/>
            <person name="Feldgarden M."/>
            <person name="Gevers D."/>
            <person name="Daigneault M."/>
            <person name="Strauss J."/>
            <person name="Allen-Vercoe E."/>
            <person name="Walker B."/>
            <person name="Young S.K."/>
            <person name="Zeng Q."/>
            <person name="Gargeya S."/>
            <person name="Fitzgerald M."/>
            <person name="Haas B."/>
            <person name="Abouelleil A."/>
            <person name="Alvarado L."/>
            <person name="Arachchi H.M."/>
            <person name="Berlin A.M."/>
            <person name="Chapman S.B."/>
            <person name="Goldberg J."/>
            <person name="Griggs A."/>
            <person name="Gujja S."/>
            <person name="Hansen M."/>
            <person name="Howarth C."/>
            <person name="Imamovic A."/>
            <person name="Larimer J."/>
            <person name="McCowen C."/>
            <person name="Montmayeur A."/>
            <person name="Murphy C."/>
            <person name="Neiman D."/>
            <person name="Pearson M."/>
            <person name="Priest M."/>
            <person name="Roberts A."/>
            <person name="Saif S."/>
            <person name="Shea T."/>
            <person name="Sisk P."/>
            <person name="Sykes S."/>
            <person name="Wortman J."/>
            <person name="Nusbaum C."/>
            <person name="Birren B."/>
        </authorList>
    </citation>
    <scope>NUCLEOTIDE SEQUENCE [LARGE SCALE GENOMIC DNA]</scope>
    <source>
        <strain evidence="2 3">2_1_59BFAA</strain>
    </source>
</reference>
<keyword evidence="3" id="KW-1185">Reference proteome</keyword>
<proteinExistence type="predicted"/>
<name>K1K0E1_9BURK</name>
<feature type="region of interest" description="Disordered" evidence="1">
    <location>
        <begin position="74"/>
        <end position="106"/>
    </location>
</feature>
<evidence type="ECO:0000256" key="1">
    <source>
        <dbReference type="SAM" id="MobiDB-lite"/>
    </source>
</evidence>
<comment type="caution">
    <text evidence="2">The sequence shown here is derived from an EMBL/GenBank/DDBJ whole genome shotgun (WGS) entry which is preliminary data.</text>
</comment>
<evidence type="ECO:0000313" key="3">
    <source>
        <dbReference type="Proteomes" id="UP000005835"/>
    </source>
</evidence>
<dbReference type="EMBL" id="ADMG01000006">
    <property type="protein sequence ID" value="EKB32283.1"/>
    <property type="molecule type" value="Genomic_DNA"/>
</dbReference>
<evidence type="ECO:0000313" key="2">
    <source>
        <dbReference type="EMBL" id="EKB32283.1"/>
    </source>
</evidence>
<gene>
    <name evidence="2" type="ORF">HMPREF9465_00133</name>
</gene>
<dbReference type="AlphaFoldDB" id="K1K0E1"/>
<accession>K1K0E1</accession>
<dbReference type="Proteomes" id="UP000005835">
    <property type="component" value="Unassembled WGS sequence"/>
</dbReference>
<dbReference type="HOGENOM" id="CLU_2221876_0_0_4"/>
<protein>
    <recommendedName>
        <fullName evidence="4">YD repeat (Two copies)</fullName>
    </recommendedName>
</protein>